<keyword evidence="4" id="KW-1185">Reference proteome</keyword>
<dbReference type="GO" id="GO:0005737">
    <property type="term" value="C:cytoplasm"/>
    <property type="evidence" value="ECO:0007669"/>
    <property type="project" value="TreeGrafter"/>
</dbReference>
<reference evidence="3 4" key="1">
    <citation type="submission" date="2016-10" db="EMBL/GenBank/DDBJ databases">
        <authorList>
            <person name="de Groot N.N."/>
        </authorList>
    </citation>
    <scope>NUCLEOTIDE SEQUENCE [LARGE SCALE GENOMIC DNA]</scope>
    <source>
        <strain evidence="3 4">DSM 13305</strain>
    </source>
</reference>
<dbReference type="PANTHER" id="PTHR21240">
    <property type="entry name" value="2-AMINO-3-CARBOXYLMUCONATE-6-SEMIALDEHYDE DECARBOXYLASE"/>
    <property type="match status" value="1"/>
</dbReference>
<gene>
    <name evidence="3" type="ORF">SAMN04490178_13234</name>
</gene>
<dbReference type="Gene3D" id="3.20.20.140">
    <property type="entry name" value="Metal-dependent hydrolases"/>
    <property type="match status" value="1"/>
</dbReference>
<dbReference type="Pfam" id="PF04909">
    <property type="entry name" value="Amidohydro_2"/>
    <property type="match status" value="1"/>
</dbReference>
<evidence type="ECO:0000259" key="2">
    <source>
        <dbReference type="Pfam" id="PF04909"/>
    </source>
</evidence>
<dbReference type="SUPFAM" id="SSF51556">
    <property type="entry name" value="Metallo-dependent hydrolases"/>
    <property type="match status" value="1"/>
</dbReference>
<dbReference type="InterPro" id="IPR032465">
    <property type="entry name" value="ACMSD"/>
</dbReference>
<name>A0A1H8XXN1_9FIRM</name>
<dbReference type="GO" id="GO:0019748">
    <property type="term" value="P:secondary metabolic process"/>
    <property type="evidence" value="ECO:0007669"/>
    <property type="project" value="TreeGrafter"/>
</dbReference>
<dbReference type="GO" id="GO:0016831">
    <property type="term" value="F:carboxy-lyase activity"/>
    <property type="evidence" value="ECO:0007669"/>
    <property type="project" value="InterPro"/>
</dbReference>
<dbReference type="EMBL" id="FODY01000032">
    <property type="protein sequence ID" value="SEP44541.1"/>
    <property type="molecule type" value="Genomic_DNA"/>
</dbReference>
<dbReference type="AlphaFoldDB" id="A0A1H8XXN1"/>
<dbReference type="InterPro" id="IPR032466">
    <property type="entry name" value="Metal_Hydrolase"/>
</dbReference>
<dbReference type="InterPro" id="IPR006680">
    <property type="entry name" value="Amidohydro-rel"/>
</dbReference>
<organism evidence="3 4">
    <name type="scientific">Propionispora vibrioides</name>
    <dbReference type="NCBI Taxonomy" id="112903"/>
    <lineage>
        <taxon>Bacteria</taxon>
        <taxon>Bacillati</taxon>
        <taxon>Bacillota</taxon>
        <taxon>Negativicutes</taxon>
        <taxon>Selenomonadales</taxon>
        <taxon>Sporomusaceae</taxon>
        <taxon>Propionispora</taxon>
    </lineage>
</organism>
<evidence type="ECO:0000256" key="1">
    <source>
        <dbReference type="ARBA" id="ARBA00023239"/>
    </source>
</evidence>
<dbReference type="OrthoDB" id="9771932at2"/>
<proteinExistence type="predicted"/>
<accession>A0A1H8XXN1</accession>
<evidence type="ECO:0000313" key="3">
    <source>
        <dbReference type="EMBL" id="SEP44541.1"/>
    </source>
</evidence>
<protein>
    <recommendedName>
        <fullName evidence="2">Amidohydrolase-related domain-containing protein</fullName>
    </recommendedName>
</protein>
<dbReference type="PANTHER" id="PTHR21240:SF28">
    <property type="entry name" value="ISO-OROTATE DECARBOXYLASE (EUROFUNG)"/>
    <property type="match status" value="1"/>
</dbReference>
<evidence type="ECO:0000313" key="4">
    <source>
        <dbReference type="Proteomes" id="UP000198847"/>
    </source>
</evidence>
<dbReference type="RefSeq" id="WP_091751424.1">
    <property type="nucleotide sequence ID" value="NZ_FODY01000032.1"/>
</dbReference>
<sequence length="261" mass="29004">MIIDSHAHVMLPQERQIEMMKQAGIERTILFATTIHPETARDIDEFATELKNLYDILNGRKNPVQERIASTTELVQIVKNNPEKYIGFGPIPLGLSYDENLEWIERYILANHFKGIGELAPGTGQAGKLEPLFQASHEAGDLPLWVHTFFPLSFADIKVLLGLAAKYPAIPLIVGHLGGVNWLDTLKAVRELPNVYLDLSATFTTVAPAFAIQEYPERTLFSSDAPYASPLVARSILEQIVPDKQVLQEVLGGNIARLLNL</sequence>
<dbReference type="Proteomes" id="UP000198847">
    <property type="component" value="Unassembled WGS sequence"/>
</dbReference>
<feature type="domain" description="Amidohydrolase-related" evidence="2">
    <location>
        <begin position="3"/>
        <end position="261"/>
    </location>
</feature>
<dbReference type="GO" id="GO:0016787">
    <property type="term" value="F:hydrolase activity"/>
    <property type="evidence" value="ECO:0007669"/>
    <property type="project" value="InterPro"/>
</dbReference>
<keyword evidence="1" id="KW-0456">Lyase</keyword>
<dbReference type="STRING" id="112903.SAMN04490178_13234"/>